<dbReference type="Proteomes" id="UP000283077">
    <property type="component" value="Unassembled WGS sequence"/>
</dbReference>
<evidence type="ECO:0000313" key="3">
    <source>
        <dbReference type="EMBL" id="RVU37054.1"/>
    </source>
</evidence>
<comment type="caution">
    <text evidence="3">The sequence shown here is derived from an EMBL/GenBank/DDBJ whole genome shotgun (WGS) entry which is preliminary data.</text>
</comment>
<keyword evidence="4" id="KW-1185">Reference proteome</keyword>
<dbReference type="Pfam" id="PF06429">
    <property type="entry name" value="Flg_bbr_C"/>
    <property type="match status" value="1"/>
</dbReference>
<evidence type="ECO:0000259" key="2">
    <source>
        <dbReference type="Pfam" id="PF06429"/>
    </source>
</evidence>
<name>A0A437QRC5_9GAMM</name>
<keyword evidence="3" id="KW-0966">Cell projection</keyword>
<evidence type="ECO:0000256" key="1">
    <source>
        <dbReference type="ARBA" id="ARBA00009677"/>
    </source>
</evidence>
<proteinExistence type="inferred from homology"/>
<feature type="domain" description="Flagellar basal-body/hook protein C-terminal" evidence="2">
    <location>
        <begin position="81"/>
        <end position="124"/>
    </location>
</feature>
<dbReference type="RefSeq" id="WP_127699350.1">
    <property type="nucleotide sequence ID" value="NZ_SACS01000012.1"/>
</dbReference>
<dbReference type="EMBL" id="SACS01000012">
    <property type="protein sequence ID" value="RVU37054.1"/>
    <property type="molecule type" value="Genomic_DNA"/>
</dbReference>
<accession>A0A437QRC5</accession>
<dbReference type="InterPro" id="IPR010930">
    <property type="entry name" value="Flg_bb/hook_C_dom"/>
</dbReference>
<organism evidence="3 4">
    <name type="scientific">Rheinheimera riviphila</name>
    <dbReference type="NCBI Taxonomy" id="1834037"/>
    <lineage>
        <taxon>Bacteria</taxon>
        <taxon>Pseudomonadati</taxon>
        <taxon>Pseudomonadota</taxon>
        <taxon>Gammaproteobacteria</taxon>
        <taxon>Chromatiales</taxon>
        <taxon>Chromatiaceae</taxon>
        <taxon>Rheinheimera</taxon>
    </lineage>
</organism>
<protein>
    <submittedName>
        <fullName evidence="3">Flagellar biosynthesis protein FlgC</fullName>
    </submittedName>
</protein>
<keyword evidence="3" id="KW-0282">Flagellum</keyword>
<evidence type="ECO:0000313" key="4">
    <source>
        <dbReference type="Proteomes" id="UP000283077"/>
    </source>
</evidence>
<gene>
    <name evidence="3" type="ORF">EOE67_12145</name>
</gene>
<reference evidence="3 4" key="1">
    <citation type="submission" date="2019-01" db="EMBL/GenBank/DDBJ databases">
        <authorList>
            <person name="Chen W.-M."/>
        </authorList>
    </citation>
    <scope>NUCLEOTIDE SEQUENCE [LARGE SCALE GENOMIC DNA]</scope>
    <source>
        <strain evidence="3 4">KYPC3</strain>
    </source>
</reference>
<sequence length="127" mass="13819">MADGVYQVTMQGLATERARIDAANSNIANMNAVASTPAGVYQSQTVVATSGFNAQLQGYEVIREQKVKAVHQPDHPLSDMNGVVYMPDIDLANEMLRLNMASRAYEANIRAFNSIKEMNGKALEIGK</sequence>
<dbReference type="AlphaFoldDB" id="A0A437QRC5"/>
<keyword evidence="3" id="KW-0969">Cilium</keyword>
<comment type="similarity">
    <text evidence="1">Belongs to the flagella basal body rod proteins family.</text>
</comment>
<dbReference type="OrthoDB" id="5769458at2"/>